<organism evidence="1 2">
    <name type="scientific">Vermiconidia calcicola</name>
    <dbReference type="NCBI Taxonomy" id="1690605"/>
    <lineage>
        <taxon>Eukaryota</taxon>
        <taxon>Fungi</taxon>
        <taxon>Dikarya</taxon>
        <taxon>Ascomycota</taxon>
        <taxon>Pezizomycotina</taxon>
        <taxon>Dothideomycetes</taxon>
        <taxon>Dothideomycetidae</taxon>
        <taxon>Mycosphaerellales</taxon>
        <taxon>Extremaceae</taxon>
        <taxon>Vermiconidia</taxon>
    </lineage>
</organism>
<sequence>MQSLTPVPAISEQHQNAEATKPLLNVTSFDQVVDYRAAMNRPTHVVLQESVRNTAETVLNAHKQHAAFETNLELFKHALDSGEVGKVYLKMAVNEAASNAIIVRTFLDSCLASIPVVTLPTSQSALKAHKVFTTAELFVNILAHVEPRDVLNALQINKATSQIFINSPKLQDKLHLRESKEGHVDSVFLKPRDGNRRTFPIFRLHFGQSFSYGPSPVGADPDRYKIRSETGITVGQVYDAIKQLREEHRYCPYATLEMHSADGTVSPRTRFHGKVPLKRNDPYAREQGRSKTKLELLSIQLRADQSRLGVYVQAKQTGKYFEEDHAC</sequence>
<comment type="caution">
    <text evidence="1">The sequence shown here is derived from an EMBL/GenBank/DDBJ whole genome shotgun (WGS) entry which is preliminary data.</text>
</comment>
<reference evidence="1" key="1">
    <citation type="submission" date="2023-07" db="EMBL/GenBank/DDBJ databases">
        <title>Black Yeasts Isolated from many extreme environments.</title>
        <authorList>
            <person name="Coleine C."/>
            <person name="Stajich J.E."/>
            <person name="Selbmann L."/>
        </authorList>
    </citation>
    <scope>NUCLEOTIDE SEQUENCE</scope>
    <source>
        <strain evidence="1">CCFEE 5714</strain>
    </source>
</reference>
<evidence type="ECO:0000313" key="1">
    <source>
        <dbReference type="EMBL" id="KAK3714706.1"/>
    </source>
</evidence>
<keyword evidence="2" id="KW-1185">Reference proteome</keyword>
<name>A0ACC3NCW1_9PEZI</name>
<accession>A0ACC3NCW1</accession>
<protein>
    <submittedName>
        <fullName evidence="1">Uncharacterized protein</fullName>
    </submittedName>
</protein>
<evidence type="ECO:0000313" key="2">
    <source>
        <dbReference type="Proteomes" id="UP001281147"/>
    </source>
</evidence>
<dbReference type="Proteomes" id="UP001281147">
    <property type="component" value="Unassembled WGS sequence"/>
</dbReference>
<dbReference type="EMBL" id="JAUTXU010000054">
    <property type="protein sequence ID" value="KAK3714706.1"/>
    <property type="molecule type" value="Genomic_DNA"/>
</dbReference>
<proteinExistence type="predicted"/>
<gene>
    <name evidence="1" type="ORF">LTR37_007686</name>
</gene>